<evidence type="ECO:0000313" key="1">
    <source>
        <dbReference type="EMBL" id="GAI43860.1"/>
    </source>
</evidence>
<name>X1PYC1_9ZZZZ</name>
<reference evidence="1" key="1">
    <citation type="journal article" date="2014" name="Front. Microbiol.">
        <title>High frequency of phylogenetically diverse reductive dehalogenase-homologous genes in deep subseafloor sedimentary metagenomes.</title>
        <authorList>
            <person name="Kawai M."/>
            <person name="Futagami T."/>
            <person name="Toyoda A."/>
            <person name="Takaki Y."/>
            <person name="Nishi S."/>
            <person name="Hori S."/>
            <person name="Arai W."/>
            <person name="Tsubouchi T."/>
            <person name="Morono Y."/>
            <person name="Uchiyama I."/>
            <person name="Ito T."/>
            <person name="Fujiyama A."/>
            <person name="Inagaki F."/>
            <person name="Takami H."/>
        </authorList>
    </citation>
    <scope>NUCLEOTIDE SEQUENCE</scope>
    <source>
        <strain evidence="1">Expedition CK06-06</strain>
    </source>
</reference>
<protein>
    <submittedName>
        <fullName evidence="1">Uncharacterized protein</fullName>
    </submittedName>
</protein>
<proteinExistence type="predicted"/>
<dbReference type="EMBL" id="BARV01024063">
    <property type="protein sequence ID" value="GAI43860.1"/>
    <property type="molecule type" value="Genomic_DNA"/>
</dbReference>
<organism evidence="1">
    <name type="scientific">marine sediment metagenome</name>
    <dbReference type="NCBI Taxonomy" id="412755"/>
    <lineage>
        <taxon>unclassified sequences</taxon>
        <taxon>metagenomes</taxon>
        <taxon>ecological metagenomes</taxon>
    </lineage>
</organism>
<sequence length="42" mass="4849">MSKIIFVQRESEDRLGVMILSSYLKSKGCDSEIVIDPYKKIK</sequence>
<gene>
    <name evidence="1" type="ORF">S06H3_39345</name>
</gene>
<dbReference type="AlphaFoldDB" id="X1PYC1"/>
<accession>X1PYC1</accession>
<feature type="non-terminal residue" evidence="1">
    <location>
        <position position="42"/>
    </location>
</feature>
<comment type="caution">
    <text evidence="1">The sequence shown here is derived from an EMBL/GenBank/DDBJ whole genome shotgun (WGS) entry which is preliminary data.</text>
</comment>